<dbReference type="Gene3D" id="3.30.830.10">
    <property type="entry name" value="Metalloenzyme, LuxS/M16 peptidase-like"/>
    <property type="match status" value="4"/>
</dbReference>
<evidence type="ECO:0000256" key="3">
    <source>
        <dbReference type="ARBA" id="ARBA00022723"/>
    </source>
</evidence>
<dbReference type="Pfam" id="PF16187">
    <property type="entry name" value="Peptidase_M16_M"/>
    <property type="match status" value="1"/>
</dbReference>
<evidence type="ECO:0000256" key="1">
    <source>
        <dbReference type="ARBA" id="ARBA00007261"/>
    </source>
</evidence>
<sequence length="1020" mass="116654">MMAFNHTLPDGYRLSDDGSHAVFTQPIEASMNDDRGYKLIRLPNEMEVLLVHDPSTDKSAAAMDVYVGNLTDPDNLQGLAHFLEHLLFMGTAKYPQENGYKEYLARHAGSSNASTFLDNTAFHFEVGHEHLEGALDRFSQFFVSPAFSENCKDREIRAVDSEFKRNLNFDSRRLFVLGKHLCSRDHPYWHFSTGNLVTLEENPAKEGLDVRAELIAFYHKYYSSNIMKLVILGRDSLDQLTEWAVEKFSSVRNLAISPPAYPKSPWTSKELLTTVYMKPIQDTRSLEIKFPFVDETPHYRVKPSNYISHLLGHKGKGSILSLLKRLGWANGLAMATMPAGIGHQFLKMTVDLTKEGLYHHEDVTVIVFQYIKLMRESGVQDYIWDEMVSLAALAYRFKEKSKAAVYVRAVSRQMQHVDLPQFYLSGPELIQERDDKLVTDCIGGLRVDNWRGLIMTQDTAVIPGGNFTEAEGWYGIEYHVANTSPELSQRLENIDLHPDLHLPIPNVFIPRNFETDRPPGDTPLPPTNHPNLIQNTPLVRLWHKKDDTFWVPKANIYIQLNSPIVYASPLNAIKTRLVRDLLDDVLLEVLYGAKLAGLVYNLKTTPEGLLIVVSGYHDKADLLIEKVIRALKEFSATNDLERFSRIKERVERQYRNMDKVHPLEHAEYYLKYLVKETMWSYLEELEELRSITAEDCDTFIKDVLERLFIEGLIHGNISQDQALVIYRTVQDVLAPRNLSNTEKALMKRARILPEGCQAVYPRINADPDNVNSGIHYYLQVGAFSSYKEDPAQKETRALVMVMAQILQEPCFNQLRTKEQLGYVVKSGVREEAGILGVTVSIQSERDPIYLEHRIETLLRERIQLMLNAMTDDDLRRQIESAAVKKLETSKNLGEESTKYWAAIRSGFYDFDQTQADVDEMRRVSLDTLRRFFTERIHPDSNQIKKLSVHIRPEKLPSPTNGNEILSASSEPTQDGMKKKDEVIRLRDGTVLVTNEVEFKANLGLSKAPFPVVDLLRYSKL</sequence>
<dbReference type="GO" id="GO:0043171">
    <property type="term" value="P:peptide catabolic process"/>
    <property type="evidence" value="ECO:0007669"/>
    <property type="project" value="TreeGrafter"/>
</dbReference>
<protein>
    <submittedName>
        <fullName evidence="13">Insulysin</fullName>
    </submittedName>
</protein>
<evidence type="ECO:0000259" key="11">
    <source>
        <dbReference type="Pfam" id="PF16187"/>
    </source>
</evidence>
<comment type="similarity">
    <text evidence="1 7">Belongs to the peptidase M16 family.</text>
</comment>
<evidence type="ECO:0000259" key="10">
    <source>
        <dbReference type="Pfam" id="PF05193"/>
    </source>
</evidence>
<keyword evidence="5" id="KW-0862">Zinc</keyword>
<dbReference type="PANTHER" id="PTHR43690:SF18">
    <property type="entry name" value="INSULIN-DEGRADING ENZYME-RELATED"/>
    <property type="match status" value="1"/>
</dbReference>
<dbReference type="InterPro" id="IPR050626">
    <property type="entry name" value="Peptidase_M16"/>
</dbReference>
<dbReference type="SUPFAM" id="SSF63411">
    <property type="entry name" value="LuxS/MPP-like metallohydrolase"/>
    <property type="match status" value="4"/>
</dbReference>
<comment type="caution">
    <text evidence="13">The sequence shown here is derived from an EMBL/GenBank/DDBJ whole genome shotgun (WGS) entry which is preliminary data.</text>
</comment>
<dbReference type="Pfam" id="PF00675">
    <property type="entry name" value="Peptidase_M16"/>
    <property type="match status" value="1"/>
</dbReference>
<reference evidence="13" key="1">
    <citation type="submission" date="2021-11" db="EMBL/GenBank/DDBJ databases">
        <authorList>
            <person name="Herlambang A."/>
            <person name="Guo Y."/>
            <person name="Takashima Y."/>
            <person name="Nishizawa T."/>
        </authorList>
    </citation>
    <scope>NUCLEOTIDE SEQUENCE</scope>
    <source>
        <strain evidence="13">E1425</strain>
    </source>
</reference>
<keyword evidence="14" id="KW-1185">Reference proteome</keyword>
<dbReference type="OrthoDB" id="952271at2759"/>
<keyword evidence="6" id="KW-0482">Metalloprotease</keyword>
<dbReference type="AlphaFoldDB" id="A0A9P3HAR2"/>
<gene>
    <name evidence="13" type="ORF">EMPS_05662</name>
</gene>
<dbReference type="FunFam" id="3.30.830.10:FF:000005">
    <property type="entry name" value="nardilysin isoform X1"/>
    <property type="match status" value="1"/>
</dbReference>
<feature type="domain" description="Coenzyme PQQ synthesis protein F-like C-terminal lobe" evidence="12">
    <location>
        <begin position="802"/>
        <end position="900"/>
    </location>
</feature>
<accession>A0A9P3HAR2</accession>
<dbReference type="GO" id="GO:0005739">
    <property type="term" value="C:mitochondrion"/>
    <property type="evidence" value="ECO:0007669"/>
    <property type="project" value="TreeGrafter"/>
</dbReference>
<dbReference type="FunFam" id="3.30.830.10:FF:000003">
    <property type="entry name" value="Insulin-degrading enzyme"/>
    <property type="match status" value="1"/>
</dbReference>
<dbReference type="Pfam" id="PF05193">
    <property type="entry name" value="Peptidase_M16_C"/>
    <property type="match status" value="1"/>
</dbReference>
<evidence type="ECO:0000259" key="9">
    <source>
        <dbReference type="Pfam" id="PF00675"/>
    </source>
</evidence>
<proteinExistence type="inferred from homology"/>
<keyword evidence="4" id="KW-0378">Hydrolase</keyword>
<name>A0A9P3HAR2_9FUNG</name>
<keyword evidence="2" id="KW-0645">Protease</keyword>
<dbReference type="InterPro" id="IPR011765">
    <property type="entry name" value="Pept_M16_N"/>
</dbReference>
<organism evidence="13 14">
    <name type="scientific">Entomortierella parvispora</name>
    <dbReference type="NCBI Taxonomy" id="205924"/>
    <lineage>
        <taxon>Eukaryota</taxon>
        <taxon>Fungi</taxon>
        <taxon>Fungi incertae sedis</taxon>
        <taxon>Mucoromycota</taxon>
        <taxon>Mortierellomycotina</taxon>
        <taxon>Mortierellomycetes</taxon>
        <taxon>Mortierellales</taxon>
        <taxon>Mortierellaceae</taxon>
        <taxon>Entomortierella</taxon>
    </lineage>
</organism>
<feature type="region of interest" description="Disordered" evidence="8">
    <location>
        <begin position="952"/>
        <end position="977"/>
    </location>
</feature>
<evidence type="ECO:0000256" key="5">
    <source>
        <dbReference type="ARBA" id="ARBA00022833"/>
    </source>
</evidence>
<dbReference type="GO" id="GO:0046872">
    <property type="term" value="F:metal ion binding"/>
    <property type="evidence" value="ECO:0007669"/>
    <property type="project" value="UniProtKB-KW"/>
</dbReference>
<dbReference type="InterPro" id="IPR007863">
    <property type="entry name" value="Peptidase_M16_C"/>
</dbReference>
<reference evidence="13" key="2">
    <citation type="journal article" date="2022" name="Microbiol. Resour. Announc.">
        <title>Whole-Genome Sequence of Entomortierella parvispora E1425, a Mucoromycotan Fungus Associated with Burkholderiaceae-Related Endosymbiotic Bacteria.</title>
        <authorList>
            <person name="Herlambang A."/>
            <person name="Guo Y."/>
            <person name="Takashima Y."/>
            <person name="Narisawa K."/>
            <person name="Ohta H."/>
            <person name="Nishizawa T."/>
        </authorList>
    </citation>
    <scope>NUCLEOTIDE SEQUENCE</scope>
    <source>
        <strain evidence="13">E1425</strain>
    </source>
</reference>
<evidence type="ECO:0000259" key="12">
    <source>
        <dbReference type="Pfam" id="PF22456"/>
    </source>
</evidence>
<evidence type="ECO:0000256" key="7">
    <source>
        <dbReference type="RuleBase" id="RU004447"/>
    </source>
</evidence>
<dbReference type="EMBL" id="BQFW01000008">
    <property type="protein sequence ID" value="GJJ73304.1"/>
    <property type="molecule type" value="Genomic_DNA"/>
</dbReference>
<evidence type="ECO:0000256" key="2">
    <source>
        <dbReference type="ARBA" id="ARBA00022670"/>
    </source>
</evidence>
<dbReference type="FunFam" id="3.30.830.10:FF:000004">
    <property type="entry name" value="Putative insulin-degrading enzyme"/>
    <property type="match status" value="1"/>
</dbReference>
<evidence type="ECO:0000256" key="4">
    <source>
        <dbReference type="ARBA" id="ARBA00022801"/>
    </source>
</evidence>
<dbReference type="InterPro" id="IPR011249">
    <property type="entry name" value="Metalloenz_LuxS/M16"/>
</dbReference>
<feature type="domain" description="Peptidase M16 C-terminal" evidence="10">
    <location>
        <begin position="211"/>
        <end position="387"/>
    </location>
</feature>
<dbReference type="InterPro" id="IPR054734">
    <property type="entry name" value="PqqF-like_C_4"/>
</dbReference>
<dbReference type="PANTHER" id="PTHR43690">
    <property type="entry name" value="NARDILYSIN"/>
    <property type="match status" value="1"/>
</dbReference>
<feature type="compositionally biased region" description="Polar residues" evidence="8">
    <location>
        <begin position="957"/>
        <end position="972"/>
    </location>
</feature>
<dbReference type="InterPro" id="IPR001431">
    <property type="entry name" value="Pept_M16_Zn_BS"/>
</dbReference>
<evidence type="ECO:0000313" key="13">
    <source>
        <dbReference type="EMBL" id="GJJ73304.1"/>
    </source>
</evidence>
<keyword evidence="3" id="KW-0479">Metal-binding</keyword>
<evidence type="ECO:0000313" key="14">
    <source>
        <dbReference type="Proteomes" id="UP000827284"/>
    </source>
</evidence>
<dbReference type="Pfam" id="PF22456">
    <property type="entry name" value="PqqF-like_C_4"/>
    <property type="match status" value="1"/>
</dbReference>
<feature type="domain" description="Peptidase M16 middle/third" evidence="11">
    <location>
        <begin position="395"/>
        <end position="687"/>
    </location>
</feature>
<dbReference type="GO" id="GO:0005829">
    <property type="term" value="C:cytosol"/>
    <property type="evidence" value="ECO:0007669"/>
    <property type="project" value="TreeGrafter"/>
</dbReference>
<evidence type="ECO:0000256" key="8">
    <source>
        <dbReference type="SAM" id="MobiDB-lite"/>
    </source>
</evidence>
<dbReference type="Proteomes" id="UP000827284">
    <property type="component" value="Unassembled WGS sequence"/>
</dbReference>
<dbReference type="PROSITE" id="PS00143">
    <property type="entry name" value="INSULINASE"/>
    <property type="match status" value="1"/>
</dbReference>
<feature type="domain" description="Peptidase M16 N-terminal" evidence="9">
    <location>
        <begin position="48"/>
        <end position="173"/>
    </location>
</feature>
<evidence type="ECO:0000256" key="6">
    <source>
        <dbReference type="ARBA" id="ARBA00023049"/>
    </source>
</evidence>
<dbReference type="InterPro" id="IPR032632">
    <property type="entry name" value="Peptidase_M16_M"/>
</dbReference>
<dbReference type="GO" id="GO:0051603">
    <property type="term" value="P:proteolysis involved in protein catabolic process"/>
    <property type="evidence" value="ECO:0007669"/>
    <property type="project" value="TreeGrafter"/>
</dbReference>
<dbReference type="GO" id="GO:0004222">
    <property type="term" value="F:metalloendopeptidase activity"/>
    <property type="evidence" value="ECO:0007669"/>
    <property type="project" value="InterPro"/>
</dbReference>